<keyword evidence="2" id="KW-1185">Reference proteome</keyword>
<protein>
    <submittedName>
        <fullName evidence="1">Uncharacterized protein</fullName>
    </submittedName>
</protein>
<dbReference type="Proteomes" id="UP001065298">
    <property type="component" value="Chromosome 11"/>
</dbReference>
<reference evidence="1" key="1">
    <citation type="submission" date="2022-06" db="EMBL/GenBank/DDBJ databases">
        <title>Fusarium solani species complex genomes reveal bases of compartmentalisation and animal pathogenesis.</title>
        <authorList>
            <person name="Tsai I.J."/>
        </authorList>
    </citation>
    <scope>NUCLEOTIDE SEQUENCE</scope>
    <source>
        <strain evidence="1">Fu6.1</strain>
    </source>
</reference>
<name>A0ACC0QEW3_9HYPO</name>
<sequence>MTHLSCVGNMLEALDWPSGAYQVKRGSPPTLGPLSGAQAVLCMIAASIPLESIMVSKFQIAIVGVGQVGGATAYALILSSLASELLLVDTDIERRDGQVQDLRDVAYGCNSGTHIRAATHQEAAKADMIVVTAGSKHTIGQTNLDYTSRNMSIIREVMDWMKPLRLDTILLIVANPNDLLTSLACELSDLPPSQVFGSGTYLDSVRLRGLVAERSGVSTDKIDISVLGVQGDSEVLAWSTATINGTPIDKSAAAETLNREQLAYECKHRSRSIIRAKGATPFGLGSVVASICASVLLDKGDVHPVSHHQKELGCCISLPAAIGRHGVVGTLQRPLDSEEESKIARSSAELKDMIDWVHHSY</sequence>
<proteinExistence type="predicted"/>
<accession>A0ACC0QEW3</accession>
<evidence type="ECO:0000313" key="2">
    <source>
        <dbReference type="Proteomes" id="UP001065298"/>
    </source>
</evidence>
<gene>
    <name evidence="1" type="ORF">NCS57_01297600</name>
</gene>
<organism evidence="1 2">
    <name type="scientific">Fusarium keratoplasticum</name>
    <dbReference type="NCBI Taxonomy" id="1328300"/>
    <lineage>
        <taxon>Eukaryota</taxon>
        <taxon>Fungi</taxon>
        <taxon>Dikarya</taxon>
        <taxon>Ascomycota</taxon>
        <taxon>Pezizomycotina</taxon>
        <taxon>Sordariomycetes</taxon>
        <taxon>Hypocreomycetidae</taxon>
        <taxon>Hypocreales</taxon>
        <taxon>Nectriaceae</taxon>
        <taxon>Fusarium</taxon>
        <taxon>Fusarium solani species complex</taxon>
    </lineage>
</organism>
<evidence type="ECO:0000313" key="1">
    <source>
        <dbReference type="EMBL" id="KAI8652341.1"/>
    </source>
</evidence>
<comment type="caution">
    <text evidence="1">The sequence shown here is derived from an EMBL/GenBank/DDBJ whole genome shotgun (WGS) entry which is preliminary data.</text>
</comment>
<dbReference type="EMBL" id="CM046513">
    <property type="protein sequence ID" value="KAI8652341.1"/>
    <property type="molecule type" value="Genomic_DNA"/>
</dbReference>